<keyword evidence="2" id="KW-1185">Reference proteome</keyword>
<name>A0A5C6VA27_9FLAO</name>
<dbReference type="EMBL" id="VORB01000002">
    <property type="protein sequence ID" value="TXC82039.1"/>
    <property type="molecule type" value="Genomic_DNA"/>
</dbReference>
<evidence type="ECO:0000313" key="1">
    <source>
        <dbReference type="EMBL" id="TXC82039.1"/>
    </source>
</evidence>
<dbReference type="Proteomes" id="UP000321168">
    <property type="component" value="Unassembled WGS sequence"/>
</dbReference>
<protein>
    <submittedName>
        <fullName evidence="1">DUF4294 domain-containing protein</fullName>
    </submittedName>
</protein>
<dbReference type="InterPro" id="IPR025636">
    <property type="entry name" value="DUF4294"/>
</dbReference>
<sequence>MLRNLLFAIFILSVLGVQGQKDYIPPSKNRAVKKVVSQQGDTILAVDLREVEIPSDQQRKEFYTDLGRMIYNVKKVYPYAKITSEIINEYDSIYDHFDRKRDRKRFLKQVEKDLKDEFEDELKNLTVTQGRILIKLINRETGVTSYDLIKNLKGGFSAFLWQGVAKLFGSNLKDEFQKDRDDVMLEYIVRRIERGEIYVAPRERKTKLDISKLDI</sequence>
<accession>A0A5C6VA27</accession>
<dbReference type="AlphaFoldDB" id="A0A5C6VA27"/>
<proteinExistence type="predicted"/>
<reference evidence="1 2" key="1">
    <citation type="submission" date="2019-08" db="EMBL/GenBank/DDBJ databases">
        <title>Genome of Luteibaculum oceani JCM 18817.</title>
        <authorList>
            <person name="Bowman J.P."/>
        </authorList>
    </citation>
    <scope>NUCLEOTIDE SEQUENCE [LARGE SCALE GENOMIC DNA]</scope>
    <source>
        <strain evidence="1 2">JCM 18817</strain>
    </source>
</reference>
<gene>
    <name evidence="1" type="ORF">FRX97_02805</name>
</gene>
<dbReference type="OrthoDB" id="1491885at2"/>
<dbReference type="RefSeq" id="WP_147013172.1">
    <property type="nucleotide sequence ID" value="NZ_VORB01000002.1"/>
</dbReference>
<comment type="caution">
    <text evidence="1">The sequence shown here is derived from an EMBL/GenBank/DDBJ whole genome shotgun (WGS) entry which is preliminary data.</text>
</comment>
<dbReference type="Pfam" id="PF14127">
    <property type="entry name" value="DUF4294"/>
    <property type="match status" value="1"/>
</dbReference>
<organism evidence="1 2">
    <name type="scientific">Luteibaculum oceani</name>
    <dbReference type="NCBI Taxonomy" id="1294296"/>
    <lineage>
        <taxon>Bacteria</taxon>
        <taxon>Pseudomonadati</taxon>
        <taxon>Bacteroidota</taxon>
        <taxon>Flavobacteriia</taxon>
        <taxon>Flavobacteriales</taxon>
        <taxon>Luteibaculaceae</taxon>
        <taxon>Luteibaculum</taxon>
    </lineage>
</organism>
<evidence type="ECO:0000313" key="2">
    <source>
        <dbReference type="Proteomes" id="UP000321168"/>
    </source>
</evidence>